<dbReference type="Gene3D" id="3.30.420.40">
    <property type="match status" value="2"/>
</dbReference>
<dbReference type="InterPro" id="IPR043129">
    <property type="entry name" value="ATPase_NBD"/>
</dbReference>
<gene>
    <name evidence="1" type="primary">anmK</name>
    <name evidence="2" type="ORF">QLQ16_08760</name>
</gene>
<dbReference type="GO" id="GO:0016301">
    <property type="term" value="F:kinase activity"/>
    <property type="evidence" value="ECO:0007669"/>
    <property type="project" value="UniProtKB-KW"/>
</dbReference>
<dbReference type="SUPFAM" id="SSF53067">
    <property type="entry name" value="Actin-like ATPase domain"/>
    <property type="match status" value="1"/>
</dbReference>
<keyword evidence="1" id="KW-0119">Carbohydrate metabolism</keyword>
<evidence type="ECO:0000313" key="3">
    <source>
        <dbReference type="Proteomes" id="UP001431902"/>
    </source>
</evidence>
<comment type="catalytic activity">
    <reaction evidence="1">
        <text>1,6-anhydro-N-acetyl-beta-muramate + ATP + H2O = N-acetyl-D-muramate 6-phosphate + ADP + H(+)</text>
        <dbReference type="Rhea" id="RHEA:24952"/>
        <dbReference type="ChEBI" id="CHEBI:15377"/>
        <dbReference type="ChEBI" id="CHEBI:15378"/>
        <dbReference type="ChEBI" id="CHEBI:30616"/>
        <dbReference type="ChEBI" id="CHEBI:58690"/>
        <dbReference type="ChEBI" id="CHEBI:58722"/>
        <dbReference type="ChEBI" id="CHEBI:456216"/>
        <dbReference type="EC" id="2.7.1.170"/>
    </reaction>
</comment>
<feature type="binding site" evidence="1">
    <location>
        <begin position="12"/>
        <end position="19"/>
    </location>
    <ligand>
        <name>ATP</name>
        <dbReference type="ChEBI" id="CHEBI:30616"/>
    </ligand>
</feature>
<dbReference type="Proteomes" id="UP001431902">
    <property type="component" value="Unassembled WGS sequence"/>
</dbReference>
<comment type="function">
    <text evidence="1">Catalyzes the specific phosphorylation of 1,6-anhydro-N-acetylmuramic acid (anhMurNAc) with the simultaneous cleavage of the 1,6-anhydro ring, generating MurNAc-6-P. Is required for the utilization of anhMurNAc either imported from the medium or derived from its own cell wall murein, and thus plays a role in cell wall recycling.</text>
</comment>
<protein>
    <recommendedName>
        <fullName evidence="1">Anhydro-N-acetylmuramic acid kinase</fullName>
        <ecNumber evidence="1">2.7.1.170</ecNumber>
    </recommendedName>
    <alternativeName>
        <fullName evidence="1">AnhMurNAc kinase</fullName>
    </alternativeName>
</protein>
<organism evidence="2 3">
    <name type="scientific">Limnohabitans lacus</name>
    <dbReference type="NCBI Taxonomy" id="3045173"/>
    <lineage>
        <taxon>Bacteria</taxon>
        <taxon>Pseudomonadati</taxon>
        <taxon>Pseudomonadota</taxon>
        <taxon>Betaproteobacteria</taxon>
        <taxon>Burkholderiales</taxon>
        <taxon>Comamonadaceae</taxon>
        <taxon>Limnohabitans</taxon>
    </lineage>
</organism>
<dbReference type="EMBL" id="JASGBH010000005">
    <property type="protein sequence ID" value="MDI9233926.1"/>
    <property type="molecule type" value="Genomic_DNA"/>
</dbReference>
<dbReference type="HAMAP" id="MF_01270">
    <property type="entry name" value="AnhMurNAc_kinase"/>
    <property type="match status" value="1"/>
</dbReference>
<keyword evidence="1 2" id="KW-0418">Kinase</keyword>
<keyword evidence="1 2" id="KW-0808">Transferase</keyword>
<dbReference type="RefSeq" id="WP_283224312.1">
    <property type="nucleotide sequence ID" value="NZ_JASGBH010000005.1"/>
</dbReference>
<keyword evidence="3" id="KW-1185">Reference proteome</keyword>
<accession>A0ABT6X788</accession>
<comment type="similarity">
    <text evidence="1">Belongs to the anhydro-N-acetylmuramic acid kinase family.</text>
</comment>
<name>A0ABT6X788_9BURK</name>
<comment type="caution">
    <text evidence="2">The sequence shown here is derived from an EMBL/GenBank/DDBJ whole genome shotgun (WGS) entry which is preliminary data.</text>
</comment>
<comment type="pathway">
    <text evidence="1">Cell wall biogenesis; peptidoglycan recycling.</text>
</comment>
<reference evidence="2" key="1">
    <citation type="submission" date="2023-05" db="EMBL/GenBank/DDBJ databases">
        <title>Limnohabitans sp. strain HM2-2 Genome sequencing and assembly.</title>
        <authorList>
            <person name="Jung Y."/>
        </authorList>
    </citation>
    <scope>NUCLEOTIDE SEQUENCE</scope>
    <source>
        <strain evidence="2">HM2-2</strain>
    </source>
</reference>
<keyword evidence="1" id="KW-0067">ATP-binding</keyword>
<dbReference type="InterPro" id="IPR005338">
    <property type="entry name" value="Anhydro_N_Ac-Mur_kinase"/>
</dbReference>
<sequence length="377" mass="40017">MSSHLFIGLMSGTSLDGVDGVLSRIDEQGQMQVLAHGFTPFEASFREALMVLNQSGPDELHRSALAGNTISRLYALVVKDLLAQAQYTASDIAAVGAHGQTVRHRPLEFDGTSQQAAVGYTIQLINPALLAELTGIDVVADFRSRDLAAGGQGAPLVPAFHAGVFGRPGQCVASMNIGGISNISVLNANGTVQGWDCGPGNALMDFWCQLHTGQAFDRDGAWASTGTIHTDLLHSLLSEDFLSRTPPKSTGRDLFNPAWLEQHLSTFSKLPAVDVQATLTEFTALACAMDVSLHATEARTLIVCGGGALNGHLMRRLSAHLPDVDVVNSEQRGLPPLQVEAAAFAWLAFKALRRETASLQSVTGARGARVLGALYPR</sequence>
<dbReference type="EC" id="2.7.1.170" evidence="1"/>
<dbReference type="PANTHER" id="PTHR30605:SF0">
    <property type="entry name" value="ANHYDRO-N-ACETYLMURAMIC ACID KINASE"/>
    <property type="match status" value="1"/>
</dbReference>
<keyword evidence="1" id="KW-0547">Nucleotide-binding</keyword>
<dbReference type="CDD" id="cd24050">
    <property type="entry name" value="ASKHA_NBD_ANMK"/>
    <property type="match status" value="1"/>
</dbReference>
<dbReference type="NCBIfam" id="NF007139">
    <property type="entry name" value="PRK09585.1-3"/>
    <property type="match status" value="1"/>
</dbReference>
<dbReference type="Pfam" id="PF03702">
    <property type="entry name" value="AnmK"/>
    <property type="match status" value="1"/>
</dbReference>
<dbReference type="PANTHER" id="PTHR30605">
    <property type="entry name" value="ANHYDRO-N-ACETYLMURAMIC ACID KINASE"/>
    <property type="match status" value="1"/>
</dbReference>
<evidence type="ECO:0000313" key="2">
    <source>
        <dbReference type="EMBL" id="MDI9233926.1"/>
    </source>
</evidence>
<proteinExistence type="inferred from homology"/>
<evidence type="ECO:0000256" key="1">
    <source>
        <dbReference type="HAMAP-Rule" id="MF_01270"/>
    </source>
</evidence>
<comment type="pathway">
    <text evidence="1">Amino-sugar metabolism; 1,6-anhydro-N-acetylmuramate degradation.</text>
</comment>